<keyword evidence="5" id="KW-0998">Cell outer membrane</keyword>
<evidence type="ECO:0000313" key="10">
    <source>
        <dbReference type="Proteomes" id="UP000647133"/>
    </source>
</evidence>
<comment type="subcellular location">
    <subcellularLocation>
        <location evidence="1">Cell outer membrane</location>
    </subcellularLocation>
</comment>
<keyword evidence="10" id="KW-1185">Reference proteome</keyword>
<dbReference type="RefSeq" id="WP_192009142.1">
    <property type="nucleotide sequence ID" value="NZ_JACYTQ010000002.1"/>
</dbReference>
<dbReference type="Gene3D" id="1.25.40.390">
    <property type="match status" value="1"/>
</dbReference>
<comment type="caution">
    <text evidence="9">The sequence shown here is derived from an EMBL/GenBank/DDBJ whole genome shotgun (WGS) entry which is preliminary data.</text>
</comment>
<organism evidence="9 10">
    <name type="scientific">Echinicola arenosa</name>
    <dbReference type="NCBI Taxonomy" id="2774144"/>
    <lineage>
        <taxon>Bacteria</taxon>
        <taxon>Pseudomonadati</taxon>
        <taxon>Bacteroidota</taxon>
        <taxon>Cytophagia</taxon>
        <taxon>Cytophagales</taxon>
        <taxon>Cyclobacteriaceae</taxon>
        <taxon>Echinicola</taxon>
    </lineage>
</organism>
<keyword evidence="3 6" id="KW-0732">Signal</keyword>
<sequence length="473" mass="53781">MKKYSLYIAGLFLLTTLNACEEQLVEEPYDQLSPSNILNNEVGLESLLISAYGYMQVHRFGLIQWHYLEEGPSDLFFESGGGQARDAAFIQDFTFNSEHPWIGGVYDGRWNAIRDVNLFLDNVEAVNYSQADKDERIAEARFIRAFSYYLLTKWFGEVPLTLSSTPELYPAKAPASEMNQFIESELRAAADGLPSVQVEANRITKGAALGILTKFFLNTKQWQKCIDAADELIGLGVYDLYPDYEAMFAPENEVNSEFIFVMPQTRDASGMGTEWLSLSLPPAYPIDGPNFAAQFRYYDAFVNSFAPEDNRRNLILTSYVRNDGQLVQLLGNDNSRSFKFLDPNRIGADQENDFPMVRYADILLSKAEAINELQGPNQESIDLINLVRARAGENMEILQLANFDQSSLRDHILQERAWEFYSETKRRSDLLRHGKFIEKALERGKDAKPYNVLYPIPQGEINANENLVQNDGY</sequence>
<feature type="domain" description="RagB/SusD" evidence="7">
    <location>
        <begin position="349"/>
        <end position="473"/>
    </location>
</feature>
<gene>
    <name evidence="9" type="ORF">IFO69_05825</name>
</gene>
<evidence type="ECO:0000313" key="9">
    <source>
        <dbReference type="EMBL" id="MBD8488258.1"/>
    </source>
</evidence>
<dbReference type="SUPFAM" id="SSF48452">
    <property type="entry name" value="TPR-like"/>
    <property type="match status" value="1"/>
</dbReference>
<feature type="domain" description="SusD-like N-terminal" evidence="8">
    <location>
        <begin position="102"/>
        <end position="217"/>
    </location>
</feature>
<evidence type="ECO:0000256" key="3">
    <source>
        <dbReference type="ARBA" id="ARBA00022729"/>
    </source>
</evidence>
<evidence type="ECO:0000259" key="7">
    <source>
        <dbReference type="Pfam" id="PF07980"/>
    </source>
</evidence>
<reference evidence="9 10" key="1">
    <citation type="submission" date="2020-09" db="EMBL/GenBank/DDBJ databases">
        <title>Echinicola sp. CAU 1574 isolated from sand of Sido Beach.</title>
        <authorList>
            <person name="Kim W."/>
        </authorList>
    </citation>
    <scope>NUCLEOTIDE SEQUENCE [LARGE SCALE GENOMIC DNA]</scope>
    <source>
        <strain evidence="9 10">CAU 1574</strain>
    </source>
</reference>
<evidence type="ECO:0000256" key="5">
    <source>
        <dbReference type="ARBA" id="ARBA00023237"/>
    </source>
</evidence>
<dbReference type="Pfam" id="PF07980">
    <property type="entry name" value="SusD_RagB"/>
    <property type="match status" value="1"/>
</dbReference>
<evidence type="ECO:0000256" key="2">
    <source>
        <dbReference type="ARBA" id="ARBA00006275"/>
    </source>
</evidence>
<dbReference type="Proteomes" id="UP000647133">
    <property type="component" value="Unassembled WGS sequence"/>
</dbReference>
<feature type="signal peptide" evidence="6">
    <location>
        <begin position="1"/>
        <end position="19"/>
    </location>
</feature>
<keyword evidence="4" id="KW-0472">Membrane</keyword>
<dbReference type="InterPro" id="IPR033985">
    <property type="entry name" value="SusD-like_N"/>
</dbReference>
<protein>
    <submittedName>
        <fullName evidence="9">RagB/SusD family nutrient uptake outer membrane protein</fullName>
    </submittedName>
</protein>
<evidence type="ECO:0000259" key="8">
    <source>
        <dbReference type="Pfam" id="PF14322"/>
    </source>
</evidence>
<dbReference type="InterPro" id="IPR011990">
    <property type="entry name" value="TPR-like_helical_dom_sf"/>
</dbReference>
<dbReference type="Pfam" id="PF14322">
    <property type="entry name" value="SusD-like_3"/>
    <property type="match status" value="1"/>
</dbReference>
<accession>A0ABR9AHJ3</accession>
<dbReference type="InterPro" id="IPR012944">
    <property type="entry name" value="SusD_RagB_dom"/>
</dbReference>
<evidence type="ECO:0000256" key="1">
    <source>
        <dbReference type="ARBA" id="ARBA00004442"/>
    </source>
</evidence>
<name>A0ABR9AHJ3_9BACT</name>
<feature type="chain" id="PRO_5046860891" evidence="6">
    <location>
        <begin position="20"/>
        <end position="473"/>
    </location>
</feature>
<comment type="similarity">
    <text evidence="2">Belongs to the SusD family.</text>
</comment>
<dbReference type="EMBL" id="JACYTQ010000002">
    <property type="protein sequence ID" value="MBD8488258.1"/>
    <property type="molecule type" value="Genomic_DNA"/>
</dbReference>
<proteinExistence type="inferred from homology"/>
<evidence type="ECO:0000256" key="6">
    <source>
        <dbReference type="SAM" id="SignalP"/>
    </source>
</evidence>
<evidence type="ECO:0000256" key="4">
    <source>
        <dbReference type="ARBA" id="ARBA00023136"/>
    </source>
</evidence>